<evidence type="ECO:0000259" key="3">
    <source>
        <dbReference type="PROSITE" id="PS51186"/>
    </source>
</evidence>
<dbReference type="SUPFAM" id="SSF55729">
    <property type="entry name" value="Acyl-CoA N-acyltransferases (Nat)"/>
    <property type="match status" value="1"/>
</dbReference>
<sequence>MASFAELDAPTLYGLLRLRVDVFVVEQRCAYPELDGRDLEPETRHLWIEGDDGAPLAYLRVLREPDGAARIGRVVTAPHARGRGLAAALMAAALRVVRDRPSRLDAQTPVAGFYARFGYRVAGEEYLDEGIPHVPMFRPAPA</sequence>
<organism evidence="4 5">
    <name type="scientific">Thermopolyspora flexuosa</name>
    <dbReference type="NCBI Taxonomy" id="103836"/>
    <lineage>
        <taxon>Bacteria</taxon>
        <taxon>Bacillati</taxon>
        <taxon>Actinomycetota</taxon>
        <taxon>Actinomycetes</taxon>
        <taxon>Streptosporangiales</taxon>
        <taxon>Streptosporangiaceae</taxon>
        <taxon>Thermopolyspora</taxon>
    </lineage>
</organism>
<keyword evidence="5" id="KW-1185">Reference proteome</keyword>
<evidence type="ECO:0000256" key="2">
    <source>
        <dbReference type="ARBA" id="ARBA00023315"/>
    </source>
</evidence>
<dbReference type="InterPro" id="IPR050832">
    <property type="entry name" value="Bact_Acetyltransf"/>
</dbReference>
<dbReference type="Pfam" id="PF13673">
    <property type="entry name" value="Acetyltransf_10"/>
    <property type="match status" value="1"/>
</dbReference>
<dbReference type="GO" id="GO:0016747">
    <property type="term" value="F:acyltransferase activity, transferring groups other than amino-acyl groups"/>
    <property type="evidence" value="ECO:0007669"/>
    <property type="project" value="InterPro"/>
</dbReference>
<dbReference type="PROSITE" id="PS51186">
    <property type="entry name" value="GNAT"/>
    <property type="match status" value="1"/>
</dbReference>
<name>A0A543IUP0_9ACTN</name>
<keyword evidence="1" id="KW-0808">Transferase</keyword>
<feature type="domain" description="N-acetyltransferase" evidence="3">
    <location>
        <begin position="2"/>
        <end position="141"/>
    </location>
</feature>
<proteinExistence type="predicted"/>
<evidence type="ECO:0000313" key="5">
    <source>
        <dbReference type="Proteomes" id="UP000319213"/>
    </source>
</evidence>
<dbReference type="Gene3D" id="3.40.630.30">
    <property type="match status" value="1"/>
</dbReference>
<protein>
    <submittedName>
        <fullName evidence="4">ElaA protein</fullName>
    </submittedName>
</protein>
<dbReference type="AlphaFoldDB" id="A0A543IUP0"/>
<reference evidence="4 5" key="1">
    <citation type="submission" date="2019-06" db="EMBL/GenBank/DDBJ databases">
        <title>Sequencing the genomes of 1000 actinobacteria strains.</title>
        <authorList>
            <person name="Klenk H.-P."/>
        </authorList>
    </citation>
    <scope>NUCLEOTIDE SEQUENCE [LARGE SCALE GENOMIC DNA]</scope>
    <source>
        <strain evidence="4 5">DSM 43186</strain>
    </source>
</reference>
<dbReference type="InterPro" id="IPR000182">
    <property type="entry name" value="GNAT_dom"/>
</dbReference>
<dbReference type="EMBL" id="VFPQ01000001">
    <property type="protein sequence ID" value="TQM74279.1"/>
    <property type="molecule type" value="Genomic_DNA"/>
</dbReference>
<keyword evidence="2" id="KW-0012">Acyltransferase</keyword>
<dbReference type="InterPro" id="IPR016181">
    <property type="entry name" value="Acyl_CoA_acyltransferase"/>
</dbReference>
<dbReference type="PANTHER" id="PTHR43877">
    <property type="entry name" value="AMINOALKYLPHOSPHONATE N-ACETYLTRANSFERASE-RELATED-RELATED"/>
    <property type="match status" value="1"/>
</dbReference>
<accession>A0A543IUP0</accession>
<dbReference type="Proteomes" id="UP000319213">
    <property type="component" value="Unassembled WGS sequence"/>
</dbReference>
<comment type="caution">
    <text evidence="4">The sequence shown here is derived from an EMBL/GenBank/DDBJ whole genome shotgun (WGS) entry which is preliminary data.</text>
</comment>
<evidence type="ECO:0000256" key="1">
    <source>
        <dbReference type="ARBA" id="ARBA00022679"/>
    </source>
</evidence>
<evidence type="ECO:0000313" key="4">
    <source>
        <dbReference type="EMBL" id="TQM74279.1"/>
    </source>
</evidence>
<gene>
    <name evidence="4" type="ORF">FHX40_0947</name>
</gene>